<gene>
    <name evidence="3" type="ORF">IR213_09255</name>
</gene>
<evidence type="ECO:0000313" key="4">
    <source>
        <dbReference type="Proteomes" id="UP000646211"/>
    </source>
</evidence>
<keyword evidence="2" id="KW-0472">Membrane</keyword>
<protein>
    <recommendedName>
        <fullName evidence="5">Holin</fullName>
    </recommendedName>
</protein>
<dbReference type="AlphaFoldDB" id="A0A930UE69"/>
<evidence type="ECO:0000256" key="2">
    <source>
        <dbReference type="SAM" id="Phobius"/>
    </source>
</evidence>
<dbReference type="RefSeq" id="WP_194312027.1">
    <property type="nucleotide sequence ID" value="NZ_JADHEC010000018.1"/>
</dbReference>
<keyword evidence="4" id="KW-1185">Reference proteome</keyword>
<dbReference type="EMBL" id="JADHEC010000018">
    <property type="protein sequence ID" value="MBF2708775.1"/>
    <property type="molecule type" value="Genomic_DNA"/>
</dbReference>
<comment type="caution">
    <text evidence="3">The sequence shown here is derived from an EMBL/GenBank/DDBJ whole genome shotgun (WGS) entry which is preliminary data.</text>
</comment>
<reference evidence="3" key="1">
    <citation type="submission" date="2020-11" db="EMBL/GenBank/DDBJ databases">
        <title>Genome of Flavobacterium soyangense.</title>
        <authorList>
            <person name="Liu Q."/>
            <person name="Xin Y.-H."/>
        </authorList>
    </citation>
    <scope>NUCLEOTIDE SEQUENCE</scope>
    <source>
        <strain evidence="3">CGMCC 1.13493</strain>
    </source>
</reference>
<keyword evidence="2" id="KW-1133">Transmembrane helix</keyword>
<sequence>MEQFLYPTLTAFFAALITWFFSRKSTEIDNEIKSADFYRNLLDDATRRLNEAIDTITAQDVKIKSLMAEIESLTVEIRKYKQLNGKSE</sequence>
<keyword evidence="1" id="KW-0175">Coiled coil</keyword>
<evidence type="ECO:0000256" key="1">
    <source>
        <dbReference type="SAM" id="Coils"/>
    </source>
</evidence>
<dbReference type="Proteomes" id="UP000646211">
    <property type="component" value="Unassembled WGS sequence"/>
</dbReference>
<evidence type="ECO:0008006" key="5">
    <source>
        <dbReference type="Google" id="ProtNLM"/>
    </source>
</evidence>
<evidence type="ECO:0000313" key="3">
    <source>
        <dbReference type="EMBL" id="MBF2708775.1"/>
    </source>
</evidence>
<organism evidence="3 4">
    <name type="scientific">Flavobacterium soyangense</name>
    <dbReference type="NCBI Taxonomy" id="2023265"/>
    <lineage>
        <taxon>Bacteria</taxon>
        <taxon>Pseudomonadati</taxon>
        <taxon>Bacteroidota</taxon>
        <taxon>Flavobacteriia</taxon>
        <taxon>Flavobacteriales</taxon>
        <taxon>Flavobacteriaceae</taxon>
        <taxon>Flavobacterium</taxon>
    </lineage>
</organism>
<accession>A0A930UE69</accession>
<feature type="transmembrane region" description="Helical" evidence="2">
    <location>
        <begin position="6"/>
        <end position="22"/>
    </location>
</feature>
<proteinExistence type="predicted"/>
<name>A0A930UE69_9FLAO</name>
<keyword evidence="2" id="KW-0812">Transmembrane</keyword>
<feature type="coiled-coil region" evidence="1">
    <location>
        <begin position="35"/>
        <end position="83"/>
    </location>
</feature>